<dbReference type="PANTHER" id="PTHR10612:SF34">
    <property type="entry name" value="APOLIPOPROTEIN D"/>
    <property type="match status" value="1"/>
</dbReference>
<dbReference type="OMA" id="WGCTNIN"/>
<gene>
    <name evidence="11" type="primary">CSON011380</name>
</gene>
<keyword evidence="4" id="KW-0964">Secreted</keyword>
<sequence length="363" mass="40548">MVKILLISALIALASAQTTVNELCEDKPVQQEFAMSDYLGLWFDYAKYPSIFEFAGKCGTSEYTLRPDGNLGVRNKEINRLTGTTITTEGYAMPDPTEPAKLGLVYPNQPEGKVAPYWVLGTDYLTYSVVWGCTNINETSSRQTLNIITRDRLPSDAVVNKAIDFCFYSIQDSLKFVNMVKILLISALIAVASAQVTVNEICDNKLVQQSFSINDYLGFWYDYAKYPTTFEIGGKCGTAEYTLRSDGNLGVKNKQINRITGSTITIEGYATPDPQEPAKLGLFFPTVPSGRVAPYWVMGTDYESYSVVWGCTNINETSSRQTLYIITRDRIPTEFVINEAMNVIRRNDINAEPLRKTIQDSCP</sequence>
<feature type="domain" description="Lipocalin/cytosolic fatty-acid binding" evidence="10">
    <location>
        <begin position="213"/>
        <end position="357"/>
    </location>
</feature>
<evidence type="ECO:0000256" key="2">
    <source>
        <dbReference type="ARBA" id="ARBA00019890"/>
    </source>
</evidence>
<evidence type="ECO:0000256" key="3">
    <source>
        <dbReference type="ARBA" id="ARBA00022448"/>
    </source>
</evidence>
<dbReference type="FunFam" id="2.40.128.20:FF:000003">
    <property type="entry name" value="Apolipoprotein D"/>
    <property type="match status" value="1"/>
</dbReference>
<proteinExistence type="predicted"/>
<keyword evidence="5 9" id="KW-0732">Signal</keyword>
<evidence type="ECO:0000256" key="1">
    <source>
        <dbReference type="ARBA" id="ARBA00004613"/>
    </source>
</evidence>
<evidence type="ECO:0000256" key="9">
    <source>
        <dbReference type="SAM" id="SignalP"/>
    </source>
</evidence>
<evidence type="ECO:0000256" key="7">
    <source>
        <dbReference type="ARBA" id="ARBA00023157"/>
    </source>
</evidence>
<dbReference type="PRINTS" id="PR01273">
    <property type="entry name" value="INVTBRTCOLOR"/>
</dbReference>
<dbReference type="InterPro" id="IPR000566">
    <property type="entry name" value="Lipocln_cytosolic_FA-bd_dom"/>
</dbReference>
<evidence type="ECO:0000256" key="6">
    <source>
        <dbReference type="ARBA" id="ARBA00023121"/>
    </source>
</evidence>
<evidence type="ECO:0000256" key="5">
    <source>
        <dbReference type="ARBA" id="ARBA00022729"/>
    </source>
</evidence>
<reference evidence="11" key="1">
    <citation type="submission" date="2018-07" db="EMBL/GenBank/DDBJ databases">
        <authorList>
            <person name="Quirk P.G."/>
            <person name="Krulwich T.A."/>
        </authorList>
    </citation>
    <scope>NUCLEOTIDE SEQUENCE</scope>
</reference>
<feature type="domain" description="Lipocalin/cytosolic fatty-acid binding" evidence="10">
    <location>
        <begin position="36"/>
        <end position="128"/>
    </location>
</feature>
<name>A0A336M7D4_CULSO</name>
<dbReference type="GO" id="GO:0005737">
    <property type="term" value="C:cytoplasm"/>
    <property type="evidence" value="ECO:0007669"/>
    <property type="project" value="TreeGrafter"/>
</dbReference>
<dbReference type="GO" id="GO:0000302">
    <property type="term" value="P:response to reactive oxygen species"/>
    <property type="evidence" value="ECO:0007669"/>
    <property type="project" value="TreeGrafter"/>
</dbReference>
<protein>
    <recommendedName>
        <fullName evidence="2">Apolipoprotein D</fullName>
    </recommendedName>
</protein>
<dbReference type="VEuPathDB" id="VectorBase:CSON011380"/>
<evidence type="ECO:0000259" key="10">
    <source>
        <dbReference type="Pfam" id="PF08212"/>
    </source>
</evidence>
<evidence type="ECO:0000256" key="4">
    <source>
        <dbReference type="ARBA" id="ARBA00022525"/>
    </source>
</evidence>
<dbReference type="Pfam" id="PF08212">
    <property type="entry name" value="Lipocalin_2"/>
    <property type="match status" value="2"/>
</dbReference>
<accession>A0A336M7D4</accession>
<feature type="signal peptide" evidence="9">
    <location>
        <begin position="1"/>
        <end position="16"/>
    </location>
</feature>
<dbReference type="GO" id="GO:0008289">
    <property type="term" value="F:lipid binding"/>
    <property type="evidence" value="ECO:0007669"/>
    <property type="project" value="UniProtKB-KW"/>
</dbReference>
<dbReference type="PANTHER" id="PTHR10612">
    <property type="entry name" value="APOLIPOPROTEIN D"/>
    <property type="match status" value="1"/>
</dbReference>
<dbReference type="GO" id="GO:0006629">
    <property type="term" value="P:lipid metabolic process"/>
    <property type="evidence" value="ECO:0007669"/>
    <property type="project" value="TreeGrafter"/>
</dbReference>
<dbReference type="InterPro" id="IPR003057">
    <property type="entry name" value="Invtbrt_color"/>
</dbReference>
<dbReference type="InterPro" id="IPR012674">
    <property type="entry name" value="Calycin"/>
</dbReference>
<evidence type="ECO:0000256" key="8">
    <source>
        <dbReference type="ARBA" id="ARBA00023180"/>
    </source>
</evidence>
<evidence type="ECO:0000313" key="11">
    <source>
        <dbReference type="EMBL" id="SSX24743.1"/>
    </source>
</evidence>
<keyword evidence="7" id="KW-1015">Disulfide bond</keyword>
<dbReference type="SUPFAM" id="SSF50814">
    <property type="entry name" value="Lipocalins"/>
    <property type="match status" value="2"/>
</dbReference>
<keyword evidence="3" id="KW-0813">Transport</keyword>
<keyword evidence="8" id="KW-0325">Glycoprotein</keyword>
<keyword evidence="6" id="KW-0446">Lipid-binding</keyword>
<feature type="chain" id="PRO_5016342582" description="Apolipoprotein D" evidence="9">
    <location>
        <begin position="17"/>
        <end position="363"/>
    </location>
</feature>
<comment type="subcellular location">
    <subcellularLocation>
        <location evidence="1">Secreted</location>
    </subcellularLocation>
</comment>
<dbReference type="AlphaFoldDB" id="A0A336M7D4"/>
<organism evidence="11">
    <name type="scientific">Culicoides sonorensis</name>
    <name type="common">Biting midge</name>
    <dbReference type="NCBI Taxonomy" id="179676"/>
    <lineage>
        <taxon>Eukaryota</taxon>
        <taxon>Metazoa</taxon>
        <taxon>Ecdysozoa</taxon>
        <taxon>Arthropoda</taxon>
        <taxon>Hexapoda</taxon>
        <taxon>Insecta</taxon>
        <taxon>Pterygota</taxon>
        <taxon>Neoptera</taxon>
        <taxon>Endopterygota</taxon>
        <taxon>Diptera</taxon>
        <taxon>Nematocera</taxon>
        <taxon>Chironomoidea</taxon>
        <taxon>Ceratopogonidae</taxon>
        <taxon>Ceratopogoninae</taxon>
        <taxon>Culicoides</taxon>
        <taxon>Monoculicoides</taxon>
    </lineage>
</organism>
<dbReference type="GO" id="GO:0031409">
    <property type="term" value="F:pigment binding"/>
    <property type="evidence" value="ECO:0007669"/>
    <property type="project" value="InterPro"/>
</dbReference>
<dbReference type="GO" id="GO:0005576">
    <property type="term" value="C:extracellular region"/>
    <property type="evidence" value="ECO:0007669"/>
    <property type="project" value="UniProtKB-SubCell"/>
</dbReference>
<dbReference type="EMBL" id="UFQT01000495">
    <property type="protein sequence ID" value="SSX24743.1"/>
    <property type="molecule type" value="Genomic_DNA"/>
</dbReference>
<dbReference type="Gene3D" id="2.40.128.20">
    <property type="match status" value="2"/>
</dbReference>